<comment type="caution">
    <text evidence="3">The sequence shown here is derived from an EMBL/GenBank/DDBJ whole genome shotgun (WGS) entry which is preliminary data.</text>
</comment>
<gene>
    <name evidence="3" type="ORF">ACFFUA_08340</name>
</gene>
<evidence type="ECO:0000313" key="4">
    <source>
        <dbReference type="Proteomes" id="UP001589753"/>
    </source>
</evidence>
<keyword evidence="2" id="KW-0472">Membrane</keyword>
<name>A0ABV5L5L7_9ACTN</name>
<keyword evidence="2" id="KW-1133">Transmembrane helix</keyword>
<keyword evidence="2" id="KW-0812">Transmembrane</keyword>
<dbReference type="RefSeq" id="WP_159044757.1">
    <property type="nucleotide sequence ID" value="NZ_JBHMDI010000014.1"/>
</dbReference>
<proteinExistence type="predicted"/>
<feature type="transmembrane region" description="Helical" evidence="2">
    <location>
        <begin position="76"/>
        <end position="97"/>
    </location>
</feature>
<reference evidence="3 4" key="1">
    <citation type="submission" date="2024-09" db="EMBL/GenBank/DDBJ databases">
        <authorList>
            <person name="Sun Q."/>
            <person name="Mori K."/>
        </authorList>
    </citation>
    <scope>NUCLEOTIDE SEQUENCE [LARGE SCALE GENOMIC DNA]</scope>
    <source>
        <strain evidence="3 4">JCM 9767</strain>
    </source>
</reference>
<keyword evidence="4" id="KW-1185">Reference proteome</keyword>
<feature type="region of interest" description="Disordered" evidence="1">
    <location>
        <begin position="171"/>
        <end position="195"/>
    </location>
</feature>
<protein>
    <submittedName>
        <fullName evidence="3">VOC family protein</fullName>
    </submittedName>
</protein>
<dbReference type="Proteomes" id="UP001589753">
    <property type="component" value="Unassembled WGS sequence"/>
</dbReference>
<evidence type="ECO:0000313" key="3">
    <source>
        <dbReference type="EMBL" id="MFB9347469.1"/>
    </source>
</evidence>
<evidence type="ECO:0000256" key="2">
    <source>
        <dbReference type="SAM" id="Phobius"/>
    </source>
</evidence>
<dbReference type="EMBL" id="JBHMDI010000014">
    <property type="protein sequence ID" value="MFB9347469.1"/>
    <property type="molecule type" value="Genomic_DNA"/>
</dbReference>
<accession>A0ABV5L5L7</accession>
<dbReference type="Gene3D" id="3.10.180.10">
    <property type="entry name" value="2,3-Dihydroxybiphenyl 1,2-Dioxygenase, domain 1"/>
    <property type="match status" value="1"/>
</dbReference>
<dbReference type="InterPro" id="IPR029068">
    <property type="entry name" value="Glyas_Bleomycin-R_OHBP_Dase"/>
</dbReference>
<organism evidence="3 4">
    <name type="scientific">Streptomyces heliomycini</name>
    <dbReference type="NCBI Taxonomy" id="284032"/>
    <lineage>
        <taxon>Bacteria</taxon>
        <taxon>Bacillati</taxon>
        <taxon>Actinomycetota</taxon>
        <taxon>Actinomycetes</taxon>
        <taxon>Kitasatosporales</taxon>
        <taxon>Streptomycetaceae</taxon>
        <taxon>Streptomyces</taxon>
    </lineage>
</organism>
<evidence type="ECO:0000256" key="1">
    <source>
        <dbReference type="SAM" id="MobiDB-lite"/>
    </source>
</evidence>
<sequence>MTSSHLGAPNGFCWVDVKTHDVPGTAVFFSAVPGRRFAVDESDGRRATKISADGHQIGGVSDLGSPLRPPGTPARIAHYLAVIATLIHPVGAAFSLWQTHPSRRWATSAHTPQRMVLARPHPEQSCRFHRHVLGTVPGCADFVPVDGLEEHTLRRELLVAVDDPDTVAAHARAPGEGMPSDPITPATRVRRARTG</sequence>